<accession>A0A6M2BUD8</accession>
<name>A0A6M2BUD8_9GAMM</name>
<dbReference type="Proteomes" id="UP000472676">
    <property type="component" value="Unassembled WGS sequence"/>
</dbReference>
<reference evidence="4 5" key="1">
    <citation type="journal article" date="2014" name="Int. J. Syst. Evol. Microbiol.">
        <title>Solimonas terrae sp. nov., isolated from soil.</title>
        <authorList>
            <person name="Kim S.J."/>
            <person name="Moon J.Y."/>
            <person name="Weon H.Y."/>
            <person name="Ahn J.H."/>
            <person name="Chen W.M."/>
            <person name="Kwon S.W."/>
        </authorList>
    </citation>
    <scope>NUCLEOTIDE SEQUENCE [LARGE SCALE GENOMIC DNA]</scope>
    <source>
        <strain evidence="4 5">KIS83-12</strain>
    </source>
</reference>
<dbReference type="InterPro" id="IPR002563">
    <property type="entry name" value="Flavin_Rdtase-like_dom"/>
</dbReference>
<keyword evidence="5" id="KW-1185">Reference proteome</keyword>
<dbReference type="SUPFAM" id="SSF50475">
    <property type="entry name" value="FMN-binding split barrel"/>
    <property type="match status" value="1"/>
</dbReference>
<evidence type="ECO:0000313" key="4">
    <source>
        <dbReference type="EMBL" id="NGY05733.1"/>
    </source>
</evidence>
<comment type="similarity">
    <text evidence="1">Belongs to the non-flavoprotein flavin reductase family.</text>
</comment>
<sequence length="328" mass="35683">MTAQAFDPTEFRKALGTFATGVTIITARAADGTPIGLTANSFNSVSLTPPLVLWSLANTSASLDVFRAAEYWAVHVLATDQEELSARFARRGIDKFAGLDIETGHGNTPLLRGCTARFQCRTAFQYEGGDHQIFVGEVLGFDRAESAPLVFHGGRYAHATRRDAPDVKPRAAHLAGSFSEDFLGYLLGRSHFRFFAELRDALDAEGINDMEFYVLSTLTLKPVLTAQELAEGMAGVLDDRRKQALDSLVARTLAAARNRDGVAYELTEHGRDVALRLISRAKALESQVLERLGPDAPVLKSLLNRLLAEIDPTAAAIWQDPAAQRAAE</sequence>
<gene>
    <name evidence="4" type="ORF">G7Y85_13245</name>
</gene>
<dbReference type="Gene3D" id="2.30.110.10">
    <property type="entry name" value="Electron Transport, Fmn-binding Protein, Chain A"/>
    <property type="match status" value="1"/>
</dbReference>
<keyword evidence="2" id="KW-0560">Oxidoreductase</keyword>
<evidence type="ECO:0000256" key="2">
    <source>
        <dbReference type="ARBA" id="ARBA00023002"/>
    </source>
</evidence>
<dbReference type="GO" id="GO:0010181">
    <property type="term" value="F:FMN binding"/>
    <property type="evidence" value="ECO:0007669"/>
    <property type="project" value="InterPro"/>
</dbReference>
<evidence type="ECO:0000313" key="5">
    <source>
        <dbReference type="Proteomes" id="UP000472676"/>
    </source>
</evidence>
<dbReference type="PANTHER" id="PTHR30466:SF11">
    <property type="entry name" value="FLAVIN-DEPENDENT MONOOXYGENASE, REDUCTASE SUBUNIT HSAB"/>
    <property type="match status" value="1"/>
</dbReference>
<dbReference type="InterPro" id="IPR012349">
    <property type="entry name" value="Split_barrel_FMN-bd"/>
</dbReference>
<dbReference type="Gene3D" id="1.10.10.10">
    <property type="entry name" value="Winged helix-like DNA-binding domain superfamily/Winged helix DNA-binding domain"/>
    <property type="match status" value="1"/>
</dbReference>
<dbReference type="InterPro" id="IPR036390">
    <property type="entry name" value="WH_DNA-bd_sf"/>
</dbReference>
<protein>
    <recommendedName>
        <fullName evidence="3">Flavin reductase like domain-containing protein</fullName>
    </recommendedName>
</protein>
<dbReference type="GO" id="GO:0042602">
    <property type="term" value="F:riboflavin reductase (NADPH) activity"/>
    <property type="evidence" value="ECO:0007669"/>
    <property type="project" value="TreeGrafter"/>
</dbReference>
<evidence type="ECO:0000256" key="1">
    <source>
        <dbReference type="ARBA" id="ARBA00008898"/>
    </source>
</evidence>
<dbReference type="InterPro" id="IPR050268">
    <property type="entry name" value="NADH-dep_flavin_reductase"/>
</dbReference>
<dbReference type="PANTHER" id="PTHR30466">
    <property type="entry name" value="FLAVIN REDUCTASE"/>
    <property type="match status" value="1"/>
</dbReference>
<dbReference type="EMBL" id="JAAMOW010000006">
    <property type="protein sequence ID" value="NGY05733.1"/>
    <property type="molecule type" value="Genomic_DNA"/>
</dbReference>
<dbReference type="SUPFAM" id="SSF46785">
    <property type="entry name" value="Winged helix' DNA-binding domain"/>
    <property type="match status" value="1"/>
</dbReference>
<feature type="domain" description="Flavin reductase like" evidence="3">
    <location>
        <begin position="15"/>
        <end position="158"/>
    </location>
</feature>
<dbReference type="SMART" id="SM00903">
    <property type="entry name" value="Flavin_Reduct"/>
    <property type="match status" value="1"/>
</dbReference>
<dbReference type="RefSeq" id="WP_166257793.1">
    <property type="nucleotide sequence ID" value="NZ_JAAMOW010000006.1"/>
</dbReference>
<dbReference type="AlphaFoldDB" id="A0A6M2BUD8"/>
<proteinExistence type="inferred from homology"/>
<dbReference type="InterPro" id="IPR036388">
    <property type="entry name" value="WH-like_DNA-bd_sf"/>
</dbReference>
<dbReference type="Pfam" id="PF01613">
    <property type="entry name" value="Flavin_Reduct"/>
    <property type="match status" value="1"/>
</dbReference>
<evidence type="ECO:0000259" key="3">
    <source>
        <dbReference type="SMART" id="SM00903"/>
    </source>
</evidence>
<organism evidence="4 5">
    <name type="scientific">Solimonas terrae</name>
    <dbReference type="NCBI Taxonomy" id="1396819"/>
    <lineage>
        <taxon>Bacteria</taxon>
        <taxon>Pseudomonadati</taxon>
        <taxon>Pseudomonadota</taxon>
        <taxon>Gammaproteobacteria</taxon>
        <taxon>Nevskiales</taxon>
        <taxon>Nevskiaceae</taxon>
        <taxon>Solimonas</taxon>
    </lineage>
</organism>
<comment type="caution">
    <text evidence="4">The sequence shown here is derived from an EMBL/GenBank/DDBJ whole genome shotgun (WGS) entry which is preliminary data.</text>
</comment>